<dbReference type="Pfam" id="PF17937">
    <property type="entry name" value="TetR_C_28"/>
    <property type="match status" value="1"/>
</dbReference>
<gene>
    <name evidence="6" type="ORF">AWN90_09835</name>
</gene>
<comment type="caution">
    <text evidence="6">The sequence shown here is derived from an EMBL/GenBank/DDBJ whole genome shotgun (WGS) entry which is preliminary data.</text>
</comment>
<keyword evidence="7" id="KW-1185">Reference proteome</keyword>
<dbReference type="GO" id="GO:0003700">
    <property type="term" value="F:DNA-binding transcription factor activity"/>
    <property type="evidence" value="ECO:0007669"/>
    <property type="project" value="TreeGrafter"/>
</dbReference>
<keyword evidence="1" id="KW-0805">Transcription regulation</keyword>
<dbReference type="PRINTS" id="PR00455">
    <property type="entry name" value="HTHTETR"/>
</dbReference>
<feature type="domain" description="HTH tetR-type" evidence="5">
    <location>
        <begin position="3"/>
        <end position="63"/>
    </location>
</feature>
<dbReference type="Pfam" id="PF00440">
    <property type="entry name" value="TetR_N"/>
    <property type="match status" value="1"/>
</dbReference>
<sequence>MTTTTRDRILDALETLLLDKGASQVTLENVAAAAGVSKGGLLYHFKSKDALLTGLVRRLGERSERQLETAVGQGKSVAEWYLQSPNPDNESDALELALYRSMMAAMRTVDAHGHGERADDADAMQRALTEVMRSWHDGLDAEIGDPVHAEIIRLVGDGVYLRALLALPPVDPERYRAVVARLLQR</sequence>
<evidence type="ECO:0000313" key="6">
    <source>
        <dbReference type="EMBL" id="KZM69278.1"/>
    </source>
</evidence>
<reference evidence="6 7" key="1">
    <citation type="submission" date="2016-04" db="EMBL/GenBank/DDBJ databases">
        <authorList>
            <person name="Evans L.H."/>
            <person name="Alamgir A."/>
            <person name="Owens N."/>
            <person name="Weber N.D."/>
            <person name="Virtaneva K."/>
            <person name="Barbian K."/>
            <person name="Babar A."/>
            <person name="Rosenke K."/>
        </authorList>
    </citation>
    <scope>NUCLEOTIDE SEQUENCE [LARGE SCALE GENOMIC DNA]</scope>
    <source>
        <strain evidence="6 7">IFM 0406</strain>
    </source>
</reference>
<dbReference type="STRING" id="455432.AWN90_09835"/>
<evidence type="ECO:0000256" key="3">
    <source>
        <dbReference type="ARBA" id="ARBA00023163"/>
    </source>
</evidence>
<dbReference type="AlphaFoldDB" id="A0A161X8A1"/>
<dbReference type="PANTHER" id="PTHR30055:SF234">
    <property type="entry name" value="HTH-TYPE TRANSCRIPTIONAL REGULATOR BETI"/>
    <property type="match status" value="1"/>
</dbReference>
<dbReference type="OrthoDB" id="9806334at2"/>
<dbReference type="RefSeq" id="WP_067584808.1">
    <property type="nucleotide sequence ID" value="NZ_JABMCZ010000002.1"/>
</dbReference>
<dbReference type="InterPro" id="IPR001647">
    <property type="entry name" value="HTH_TetR"/>
</dbReference>
<name>A0A161X8A1_9NOCA</name>
<evidence type="ECO:0000313" key="7">
    <source>
        <dbReference type="Proteomes" id="UP000076512"/>
    </source>
</evidence>
<evidence type="ECO:0000256" key="1">
    <source>
        <dbReference type="ARBA" id="ARBA00023015"/>
    </source>
</evidence>
<dbReference type="PROSITE" id="PS50977">
    <property type="entry name" value="HTH_TETR_2"/>
    <property type="match status" value="1"/>
</dbReference>
<dbReference type="InterPro" id="IPR041479">
    <property type="entry name" value="TetR_CgmR_C"/>
</dbReference>
<dbReference type="InterPro" id="IPR050109">
    <property type="entry name" value="HTH-type_TetR-like_transc_reg"/>
</dbReference>
<dbReference type="SUPFAM" id="SSF46689">
    <property type="entry name" value="Homeodomain-like"/>
    <property type="match status" value="1"/>
</dbReference>
<dbReference type="Gene3D" id="1.10.357.10">
    <property type="entry name" value="Tetracycline Repressor, domain 2"/>
    <property type="match status" value="1"/>
</dbReference>
<keyword evidence="2 4" id="KW-0238">DNA-binding</keyword>
<accession>A0A161X8A1</accession>
<feature type="DNA-binding region" description="H-T-H motif" evidence="4">
    <location>
        <begin position="26"/>
        <end position="45"/>
    </location>
</feature>
<organism evidence="6 7">
    <name type="scientific">Nocardia terpenica</name>
    <dbReference type="NCBI Taxonomy" id="455432"/>
    <lineage>
        <taxon>Bacteria</taxon>
        <taxon>Bacillati</taxon>
        <taxon>Actinomycetota</taxon>
        <taxon>Actinomycetes</taxon>
        <taxon>Mycobacteriales</taxon>
        <taxon>Nocardiaceae</taxon>
        <taxon>Nocardia</taxon>
    </lineage>
</organism>
<evidence type="ECO:0000256" key="2">
    <source>
        <dbReference type="ARBA" id="ARBA00023125"/>
    </source>
</evidence>
<keyword evidence="3" id="KW-0804">Transcription</keyword>
<protein>
    <submittedName>
        <fullName evidence="6">TetR family transcriptional regulator</fullName>
    </submittedName>
</protein>
<dbReference type="PANTHER" id="PTHR30055">
    <property type="entry name" value="HTH-TYPE TRANSCRIPTIONAL REGULATOR RUTR"/>
    <property type="match status" value="1"/>
</dbReference>
<proteinExistence type="predicted"/>
<evidence type="ECO:0000259" key="5">
    <source>
        <dbReference type="PROSITE" id="PS50977"/>
    </source>
</evidence>
<evidence type="ECO:0000256" key="4">
    <source>
        <dbReference type="PROSITE-ProRule" id="PRU00335"/>
    </source>
</evidence>
<dbReference type="EMBL" id="LWGR01000021">
    <property type="protein sequence ID" value="KZM69278.1"/>
    <property type="molecule type" value="Genomic_DNA"/>
</dbReference>
<dbReference type="InterPro" id="IPR009057">
    <property type="entry name" value="Homeodomain-like_sf"/>
</dbReference>
<dbReference type="Proteomes" id="UP000076512">
    <property type="component" value="Unassembled WGS sequence"/>
</dbReference>
<dbReference type="GO" id="GO:0000976">
    <property type="term" value="F:transcription cis-regulatory region binding"/>
    <property type="evidence" value="ECO:0007669"/>
    <property type="project" value="TreeGrafter"/>
</dbReference>